<keyword evidence="8" id="KW-1003">Cell membrane</keyword>
<evidence type="ECO:0000256" key="4">
    <source>
        <dbReference type="ARBA" id="ARBA00023065"/>
    </source>
</evidence>
<evidence type="ECO:0000256" key="8">
    <source>
        <dbReference type="HAMAP-Rule" id="MF_01416"/>
    </source>
</evidence>
<evidence type="ECO:0000256" key="6">
    <source>
        <dbReference type="ARBA" id="ARBA00023196"/>
    </source>
</evidence>
<keyword evidence="7 8" id="KW-0066">ATP synthesis</keyword>
<keyword evidence="3 8" id="KW-0375">Hydrogen ion transport</keyword>
<keyword evidence="11" id="KW-1185">Reference proteome</keyword>
<comment type="caution">
    <text evidence="10">The sequence shown here is derived from an EMBL/GenBank/DDBJ whole genome shotgun (WGS) entry which is preliminary data.</text>
</comment>
<sequence length="181" mass="19792">MADSRSEIAERYASAFFELVQEEGKVEKAEADLDALRQAYDDSEDLRRLVQSPAFSAEVKTKGIAAVLEGKADPLTVNFMKLLASNGRLPLLLPVIRRFKEIAAEARGEVSAQVVSAHPLSDDQVQELKTQIRASVGKDVTLDTSTDPELLGGLIVKIGSRMIDSSLKTKLARLRARLKEA</sequence>
<dbReference type="PRINTS" id="PR00125">
    <property type="entry name" value="ATPASEDELTA"/>
</dbReference>
<dbReference type="PANTHER" id="PTHR11910">
    <property type="entry name" value="ATP SYNTHASE DELTA CHAIN"/>
    <property type="match status" value="1"/>
</dbReference>
<keyword evidence="6 8" id="KW-0139">CF(1)</keyword>
<evidence type="ECO:0000256" key="7">
    <source>
        <dbReference type="ARBA" id="ARBA00023310"/>
    </source>
</evidence>
<proteinExistence type="inferred from homology"/>
<dbReference type="NCBIfam" id="TIGR01145">
    <property type="entry name" value="ATP_synt_delta"/>
    <property type="match status" value="1"/>
</dbReference>
<dbReference type="Pfam" id="PF00213">
    <property type="entry name" value="OSCP"/>
    <property type="match status" value="1"/>
</dbReference>
<dbReference type="InterPro" id="IPR000711">
    <property type="entry name" value="ATPase_OSCP/dsu"/>
</dbReference>
<evidence type="ECO:0000256" key="9">
    <source>
        <dbReference type="SAM" id="Coils"/>
    </source>
</evidence>
<keyword evidence="2 8" id="KW-0813">Transport</keyword>
<dbReference type="NCBIfam" id="NF004402">
    <property type="entry name" value="PRK05758.2-2"/>
    <property type="match status" value="1"/>
</dbReference>
<gene>
    <name evidence="8" type="primary">atpH</name>
    <name evidence="10" type="ORF">ACFONP_05340</name>
</gene>
<dbReference type="EMBL" id="JBHRVA010000002">
    <property type="protein sequence ID" value="MFC3302153.1"/>
    <property type="molecule type" value="Genomic_DNA"/>
</dbReference>
<evidence type="ECO:0000313" key="11">
    <source>
        <dbReference type="Proteomes" id="UP001595607"/>
    </source>
</evidence>
<dbReference type="InterPro" id="IPR026015">
    <property type="entry name" value="ATP_synth_OSCP/delta_N_sf"/>
</dbReference>
<dbReference type="HAMAP" id="MF_01416">
    <property type="entry name" value="ATP_synth_delta_bact"/>
    <property type="match status" value="1"/>
</dbReference>
<evidence type="ECO:0000256" key="3">
    <source>
        <dbReference type="ARBA" id="ARBA00022781"/>
    </source>
</evidence>
<organism evidence="10 11">
    <name type="scientific">Parvularcula lutaonensis</name>
    <dbReference type="NCBI Taxonomy" id="491923"/>
    <lineage>
        <taxon>Bacteria</taxon>
        <taxon>Pseudomonadati</taxon>
        <taxon>Pseudomonadota</taxon>
        <taxon>Alphaproteobacteria</taxon>
        <taxon>Parvularculales</taxon>
        <taxon>Parvularculaceae</taxon>
        <taxon>Parvularcula</taxon>
    </lineage>
</organism>
<evidence type="ECO:0000256" key="2">
    <source>
        <dbReference type="ARBA" id="ARBA00022448"/>
    </source>
</evidence>
<protein>
    <recommendedName>
        <fullName evidence="8">ATP synthase subunit delta</fullName>
    </recommendedName>
    <alternativeName>
        <fullName evidence="8">ATP synthase F(1) sector subunit delta</fullName>
    </alternativeName>
    <alternativeName>
        <fullName evidence="8">F-type ATPase subunit delta</fullName>
        <shortName evidence="8">F-ATPase subunit delta</shortName>
    </alternativeName>
</protein>
<dbReference type="NCBIfam" id="NF004406">
    <property type="entry name" value="PRK05758.3-2"/>
    <property type="match status" value="1"/>
</dbReference>
<dbReference type="SUPFAM" id="SSF47928">
    <property type="entry name" value="N-terminal domain of the delta subunit of the F1F0-ATP synthase"/>
    <property type="match status" value="1"/>
</dbReference>
<keyword evidence="4 8" id="KW-0406">Ion transport</keyword>
<keyword evidence="9" id="KW-0175">Coiled coil</keyword>
<dbReference type="RefSeq" id="WP_189574505.1">
    <property type="nucleotide sequence ID" value="NZ_BMXU01000001.1"/>
</dbReference>
<dbReference type="InterPro" id="IPR020781">
    <property type="entry name" value="ATPase_OSCP/d_CS"/>
</dbReference>
<reference evidence="11" key="1">
    <citation type="journal article" date="2019" name="Int. J. Syst. Evol. Microbiol.">
        <title>The Global Catalogue of Microorganisms (GCM) 10K type strain sequencing project: providing services to taxonomists for standard genome sequencing and annotation.</title>
        <authorList>
            <consortium name="The Broad Institute Genomics Platform"/>
            <consortium name="The Broad Institute Genome Sequencing Center for Infectious Disease"/>
            <person name="Wu L."/>
            <person name="Ma J."/>
        </authorList>
    </citation>
    <scope>NUCLEOTIDE SEQUENCE [LARGE SCALE GENOMIC DNA]</scope>
    <source>
        <strain evidence="11">KCTC 22245</strain>
    </source>
</reference>
<dbReference type="PROSITE" id="PS00389">
    <property type="entry name" value="ATPASE_DELTA"/>
    <property type="match status" value="1"/>
</dbReference>
<evidence type="ECO:0000313" key="10">
    <source>
        <dbReference type="EMBL" id="MFC3302153.1"/>
    </source>
</evidence>
<evidence type="ECO:0000256" key="1">
    <source>
        <dbReference type="ARBA" id="ARBA00004370"/>
    </source>
</evidence>
<evidence type="ECO:0000256" key="5">
    <source>
        <dbReference type="ARBA" id="ARBA00023136"/>
    </source>
</evidence>
<feature type="coiled-coil region" evidence="9">
    <location>
        <begin position="19"/>
        <end position="46"/>
    </location>
</feature>
<dbReference type="Gene3D" id="1.10.520.20">
    <property type="entry name" value="N-terminal domain of the delta subunit of the F1F0-ATP synthase"/>
    <property type="match status" value="1"/>
</dbReference>
<name>A0ABV7MAT2_9PROT</name>
<comment type="function">
    <text evidence="8">F(1)F(0) ATP synthase produces ATP from ADP in the presence of a proton or sodium gradient. F-type ATPases consist of two structural domains, F(1) containing the extramembraneous catalytic core and F(0) containing the membrane proton channel, linked together by a central stalk and a peripheral stalk. During catalysis, ATP synthesis in the catalytic domain of F(1) is coupled via a rotary mechanism of the central stalk subunits to proton translocation.</text>
</comment>
<comment type="function">
    <text evidence="8">This protein is part of the stalk that links CF(0) to CF(1). It either transmits conformational changes from CF(0) to CF(1) or is implicated in proton conduction.</text>
</comment>
<comment type="subcellular location">
    <subcellularLocation>
        <location evidence="8">Cell membrane</location>
        <topology evidence="8">Peripheral membrane protein</topology>
    </subcellularLocation>
    <subcellularLocation>
        <location evidence="1">Membrane</location>
    </subcellularLocation>
</comment>
<keyword evidence="5 8" id="KW-0472">Membrane</keyword>
<dbReference type="Proteomes" id="UP001595607">
    <property type="component" value="Unassembled WGS sequence"/>
</dbReference>
<comment type="similarity">
    <text evidence="8">Belongs to the ATPase delta chain family.</text>
</comment>
<accession>A0ABV7MAT2</accession>